<feature type="compositionally biased region" description="Pro residues" evidence="1">
    <location>
        <begin position="1"/>
        <end position="12"/>
    </location>
</feature>
<accession>A0A6A6SJB0</accession>
<dbReference type="Gene3D" id="2.170.130.20">
    <property type="entry name" value="LCCL-like domain"/>
    <property type="match status" value="1"/>
</dbReference>
<proteinExistence type="predicted"/>
<keyword evidence="3" id="KW-1185">Reference proteome</keyword>
<feature type="compositionally biased region" description="Basic and acidic residues" evidence="1">
    <location>
        <begin position="465"/>
        <end position="482"/>
    </location>
</feature>
<feature type="compositionally biased region" description="Polar residues" evidence="1">
    <location>
        <begin position="310"/>
        <end position="331"/>
    </location>
</feature>
<name>A0A6A6SJB0_9PLEO</name>
<feature type="compositionally biased region" description="Polar residues" evidence="1">
    <location>
        <begin position="546"/>
        <end position="555"/>
    </location>
</feature>
<evidence type="ECO:0000313" key="2">
    <source>
        <dbReference type="EMBL" id="KAF2647829.1"/>
    </source>
</evidence>
<dbReference type="Pfam" id="PF08642">
    <property type="entry name" value="Rxt3"/>
    <property type="match status" value="1"/>
</dbReference>
<organism evidence="2 3">
    <name type="scientific">Lophiostoma macrostomum CBS 122681</name>
    <dbReference type="NCBI Taxonomy" id="1314788"/>
    <lineage>
        <taxon>Eukaryota</taxon>
        <taxon>Fungi</taxon>
        <taxon>Dikarya</taxon>
        <taxon>Ascomycota</taxon>
        <taxon>Pezizomycotina</taxon>
        <taxon>Dothideomycetes</taxon>
        <taxon>Pleosporomycetidae</taxon>
        <taxon>Pleosporales</taxon>
        <taxon>Lophiostomataceae</taxon>
        <taxon>Lophiostoma</taxon>
    </lineage>
</organism>
<protein>
    <submittedName>
        <fullName evidence="2">Rxt3-domain-containing protein</fullName>
    </submittedName>
</protein>
<feature type="compositionally biased region" description="Basic and acidic residues" evidence="1">
    <location>
        <begin position="607"/>
        <end position="617"/>
    </location>
</feature>
<feature type="compositionally biased region" description="Low complexity" evidence="1">
    <location>
        <begin position="25"/>
        <end position="48"/>
    </location>
</feature>
<dbReference type="OrthoDB" id="3596986at2759"/>
<feature type="compositionally biased region" description="Basic residues" evidence="1">
    <location>
        <begin position="694"/>
        <end position="721"/>
    </location>
</feature>
<gene>
    <name evidence="2" type="ORF">K491DRAFT_699363</name>
</gene>
<reference evidence="2" key="1">
    <citation type="journal article" date="2020" name="Stud. Mycol.">
        <title>101 Dothideomycetes genomes: a test case for predicting lifestyles and emergence of pathogens.</title>
        <authorList>
            <person name="Haridas S."/>
            <person name="Albert R."/>
            <person name="Binder M."/>
            <person name="Bloem J."/>
            <person name="Labutti K."/>
            <person name="Salamov A."/>
            <person name="Andreopoulos B."/>
            <person name="Baker S."/>
            <person name="Barry K."/>
            <person name="Bills G."/>
            <person name="Bluhm B."/>
            <person name="Cannon C."/>
            <person name="Castanera R."/>
            <person name="Culley D."/>
            <person name="Daum C."/>
            <person name="Ezra D."/>
            <person name="Gonzalez J."/>
            <person name="Henrissat B."/>
            <person name="Kuo A."/>
            <person name="Liang C."/>
            <person name="Lipzen A."/>
            <person name="Lutzoni F."/>
            <person name="Magnuson J."/>
            <person name="Mondo S."/>
            <person name="Nolan M."/>
            <person name="Ohm R."/>
            <person name="Pangilinan J."/>
            <person name="Park H.-J."/>
            <person name="Ramirez L."/>
            <person name="Alfaro M."/>
            <person name="Sun H."/>
            <person name="Tritt A."/>
            <person name="Yoshinaga Y."/>
            <person name="Zwiers L.-H."/>
            <person name="Turgeon B."/>
            <person name="Goodwin S."/>
            <person name="Spatafora J."/>
            <person name="Crous P."/>
            <person name="Grigoriev I."/>
        </authorList>
    </citation>
    <scope>NUCLEOTIDE SEQUENCE</scope>
    <source>
        <strain evidence="2">CBS 122681</strain>
    </source>
</reference>
<feature type="compositionally biased region" description="Basic and acidic residues" evidence="1">
    <location>
        <begin position="398"/>
        <end position="415"/>
    </location>
</feature>
<feature type="compositionally biased region" description="Pro residues" evidence="1">
    <location>
        <begin position="154"/>
        <end position="181"/>
    </location>
</feature>
<dbReference type="SUPFAM" id="SSF69848">
    <property type="entry name" value="LCCL domain"/>
    <property type="match status" value="1"/>
</dbReference>
<dbReference type="AlphaFoldDB" id="A0A6A6SJB0"/>
<feature type="compositionally biased region" description="Basic and acidic residues" evidence="1">
    <location>
        <begin position="535"/>
        <end position="544"/>
    </location>
</feature>
<sequence>MEPRQHPPPFPRPPERTLIHNPNHQNPQTSQPSQSSQSYAGYQPSASQPQPALHVPFSSGPYPPSRRDPFLPSAAQHVRRGSYGPHGAESAGPPERHGGWGNTAGPHGPHHASHHHSQSGPPPPPSMTSSHNPSGQPQYGYEASRASALGGASPPNPYGAPSHDAPPPPSFARPHMPPPLSPQQQHSHAPEGPRGHFPPSFGGGRELPGLGAAHRPGSSMSISSLIGGGDAGASNQTSHLQASPPSATSNAPLPNHHTMQPPSPRRGNLSGARTDFQHYRRQPSPDKPMYTGRNSRGPEGHSYLPGSPPRSYSTHGSPDQGRQSLPQSTQPYKPMLFQGQRPYASSPSEAHARDSRQASASVPPRPNSQPSEPPGPASQEARAGYEGLGGRRTAYGASEERRRTMGESHHGRPDVTEILGGHPPSTGRERPVTVQPVTQSAFSPPRRLHDLAGPNVPQGNLWRHARPEDAPRETTEIRREEQPGLYRPYGGYPSSQGLPHYGGHSAPDMARGHSLGVPDHRVVEQYHAAPTSDPHSGERFRAEPLSRSQSGSSLYPSRMLDASKRMGEEMQQIKSFLALGPEANRRTGRASPLPQAVQGAQAQPLSSRKDPGIKSEFGRMFSGLGSGLGSSTPSRQSPMPQSAPEVLPPGMDSNDLRLQMVNSQNGRKSKRVKDEEGLFDNESMDGRGTPSARGSKKNKHNHPGHHHHHHAHAHHHHHHHHKPDEELPTLVPSASATPFNGRYANPPNGTTPQPSHHHHHYPAPHHHHHAPRPTQVTLPSPKMPPKQHDIQPVLDEAAKNPRCHLGSYLYEATPELPKPNSSLDDQFCYASKPKRMPLFERNPINCIVTCRVHRYYLKPRQRQQIVLQRHLWGARVYRDDSDPIAAAIHSGWIRGEWDETVDVSMLDPRITAPNNPSDAEDVLSGPPTAPVTPPADMELQIDLLILPRIEQYEGTVEYGISSRKSKTHDGLSFVVHQMRWVEEGFGSRGQERTAAAMKRRLDASRALLQLINGGEDNMRTVVNGTAKISA</sequence>
<feature type="compositionally biased region" description="Basic residues" evidence="1">
    <location>
        <begin position="755"/>
        <end position="771"/>
    </location>
</feature>
<feature type="region of interest" description="Disordered" evidence="1">
    <location>
        <begin position="1"/>
        <end position="788"/>
    </location>
</feature>
<evidence type="ECO:0000313" key="3">
    <source>
        <dbReference type="Proteomes" id="UP000799324"/>
    </source>
</evidence>
<feature type="compositionally biased region" description="Basic residues" evidence="1">
    <location>
        <begin position="108"/>
        <end position="117"/>
    </location>
</feature>
<dbReference type="InterPro" id="IPR013951">
    <property type="entry name" value="Rxt3"/>
</dbReference>
<feature type="compositionally biased region" description="Polar residues" evidence="1">
    <location>
        <begin position="233"/>
        <end position="260"/>
    </location>
</feature>
<dbReference type="InterPro" id="IPR036609">
    <property type="entry name" value="LCCL_sf"/>
</dbReference>
<feature type="compositionally biased region" description="Pro residues" evidence="1">
    <location>
        <begin position="363"/>
        <end position="376"/>
    </location>
</feature>
<dbReference type="Proteomes" id="UP000799324">
    <property type="component" value="Unassembled WGS sequence"/>
</dbReference>
<dbReference type="EMBL" id="MU004579">
    <property type="protein sequence ID" value="KAF2647829.1"/>
    <property type="molecule type" value="Genomic_DNA"/>
</dbReference>
<evidence type="ECO:0000256" key="1">
    <source>
        <dbReference type="SAM" id="MobiDB-lite"/>
    </source>
</evidence>